<protein>
    <submittedName>
        <fullName evidence="2">Uncharacterized protein</fullName>
    </submittedName>
</protein>
<feature type="region of interest" description="Disordered" evidence="1">
    <location>
        <begin position="1"/>
        <end position="28"/>
    </location>
</feature>
<evidence type="ECO:0000256" key="1">
    <source>
        <dbReference type="SAM" id="MobiDB-lite"/>
    </source>
</evidence>
<evidence type="ECO:0000313" key="2">
    <source>
        <dbReference type="EMBL" id="GAE16548.1"/>
    </source>
</evidence>
<comment type="caution">
    <text evidence="2">The sequence shown here is derived from an EMBL/GenBank/DDBJ whole genome shotgun (WGS) entry which is preliminary data.</text>
</comment>
<dbReference type="Proteomes" id="UP000018861">
    <property type="component" value="Unassembled WGS sequence"/>
</dbReference>
<organism evidence="2 3">
    <name type="scientific">Bacteroides pyogenes JCM 6292</name>
    <dbReference type="NCBI Taxonomy" id="1235809"/>
    <lineage>
        <taxon>Bacteria</taxon>
        <taxon>Pseudomonadati</taxon>
        <taxon>Bacteroidota</taxon>
        <taxon>Bacteroidia</taxon>
        <taxon>Bacteroidales</taxon>
        <taxon>Bacteroidaceae</taxon>
        <taxon>Bacteroides</taxon>
    </lineage>
</organism>
<name>W4PAY1_9BACE</name>
<evidence type="ECO:0000313" key="3">
    <source>
        <dbReference type="Proteomes" id="UP000018861"/>
    </source>
</evidence>
<reference evidence="2 3" key="1">
    <citation type="journal article" date="2014" name="Genome Announc.">
        <title>Draft Genome Sequences of Three Strains of Bacteroides pyogenes Isolated from a Cat and Swine.</title>
        <authorList>
            <person name="Sakamoto M."/>
            <person name="Oshima K."/>
            <person name="Suda W."/>
            <person name="Kitamura K."/>
            <person name="Iida T."/>
            <person name="Hattori M."/>
            <person name="Ohkuma M."/>
        </authorList>
    </citation>
    <scope>NUCLEOTIDE SEQUENCE [LARGE SCALE GENOMIC DNA]</scope>
    <source>
        <strain evidence="2 3">JCM 6292</strain>
    </source>
</reference>
<dbReference type="EMBL" id="BAIQ01000037">
    <property type="protein sequence ID" value="GAE16548.1"/>
    <property type="molecule type" value="Genomic_DNA"/>
</dbReference>
<accession>W4PAY1</accession>
<gene>
    <name evidence="2" type="ORF">JCM6292_2994</name>
</gene>
<sequence>MKKARKKRDKMNITHKKSKNGSKKNKKRGLFPIISDETDLITIEEYKKTPDLFPILSGENSVECRPLLMLRKFISNHFERGLASFFVSRSIYKVRFPSSRMRKRNRD</sequence>
<proteinExistence type="predicted"/>
<dbReference type="AlphaFoldDB" id="W4PAY1"/>